<organism evidence="1 2">
    <name type="scientific">Aeromonas rivipollensis</name>
    <dbReference type="NCBI Taxonomy" id="948519"/>
    <lineage>
        <taxon>Bacteria</taxon>
        <taxon>Pseudomonadati</taxon>
        <taxon>Pseudomonadota</taxon>
        <taxon>Gammaproteobacteria</taxon>
        <taxon>Aeromonadales</taxon>
        <taxon>Aeromonadaceae</taxon>
        <taxon>Aeromonas</taxon>
    </lineage>
</organism>
<dbReference type="Proteomes" id="UP000480681">
    <property type="component" value="Unassembled WGS sequence"/>
</dbReference>
<sequence length="90" mass="10393">MEIALKRQQYDQALLYMNDRLVLIEKLTQLAKEDPTQQRAVSSLAGILASQEENIKHQAFSHHRAILEELKRVSRAKKAGKAYRVNSKEF</sequence>
<evidence type="ECO:0000313" key="2">
    <source>
        <dbReference type="Proteomes" id="UP000480681"/>
    </source>
</evidence>
<accession>A0AAW9YBT4</accession>
<proteinExistence type="predicted"/>
<protein>
    <submittedName>
        <fullName evidence="1">Uncharacterized protein</fullName>
    </submittedName>
</protein>
<dbReference type="EMBL" id="JAAIKZ010000020">
    <property type="protein sequence ID" value="NEX75328.1"/>
    <property type="molecule type" value="Genomic_DNA"/>
</dbReference>
<evidence type="ECO:0000313" key="1">
    <source>
        <dbReference type="EMBL" id="NEX75328.1"/>
    </source>
</evidence>
<dbReference type="KEGG" id="arv:C7N77_17175"/>
<gene>
    <name evidence="1" type="ORF">G4911_11405</name>
</gene>
<name>A0AAW9YBT4_9GAMM</name>
<comment type="caution">
    <text evidence="1">The sequence shown here is derived from an EMBL/GenBank/DDBJ whole genome shotgun (WGS) entry which is preliminary data.</text>
</comment>
<dbReference type="AlphaFoldDB" id="A0AAW9YBT4"/>
<reference evidence="1 2" key="1">
    <citation type="submission" date="2020-02" db="EMBL/GenBank/DDBJ databases">
        <title>Genome sequencing of Aeromonas rivipollensis.</title>
        <authorList>
            <person name="Fono-Tamo Ubani E.K."/>
            <person name="Lekota K.E."/>
        </authorList>
    </citation>
    <scope>NUCLEOTIDE SEQUENCE [LARGE SCALE GENOMIC DNA]</scope>
    <source>
        <strain evidence="1 2">G87</strain>
    </source>
</reference>